<evidence type="ECO:0008006" key="3">
    <source>
        <dbReference type="Google" id="ProtNLM"/>
    </source>
</evidence>
<dbReference type="Pfam" id="PF13318">
    <property type="entry name" value="AtzG-like"/>
    <property type="match status" value="1"/>
</dbReference>
<dbReference type="InterPro" id="IPR025148">
    <property type="entry name" value="AtzG-like"/>
</dbReference>
<reference evidence="1 2" key="1">
    <citation type="submission" date="2020-08" db="EMBL/GenBank/DDBJ databases">
        <title>Genomic Encyclopedia of Type Strains, Phase IV (KMG-IV): sequencing the most valuable type-strain genomes for metagenomic binning, comparative biology and taxonomic classification.</title>
        <authorList>
            <person name="Goeker M."/>
        </authorList>
    </citation>
    <scope>NUCLEOTIDE SEQUENCE [LARGE SCALE GENOMIC DNA]</scope>
    <source>
        <strain evidence="1 2">DSM 19979</strain>
    </source>
</reference>
<dbReference type="AlphaFoldDB" id="A0A840A9I8"/>
<gene>
    <name evidence="1" type="ORF">GGQ83_000589</name>
</gene>
<protein>
    <recommendedName>
        <fullName evidence="3">DUF4089 domain-containing protein</fullName>
    </recommendedName>
</protein>
<proteinExistence type="predicted"/>
<sequence>MPEFDPEAYARQAAAAVGLPLHEKHLPGVVMNLALAARMAGLVAQMPLTSADEAAPVFTPARTPPK</sequence>
<dbReference type="Proteomes" id="UP000553193">
    <property type="component" value="Unassembled WGS sequence"/>
</dbReference>
<dbReference type="RefSeq" id="WP_184382099.1">
    <property type="nucleotide sequence ID" value="NZ_JACIDJ010000001.1"/>
</dbReference>
<keyword evidence="2" id="KW-1185">Reference proteome</keyword>
<evidence type="ECO:0000313" key="1">
    <source>
        <dbReference type="EMBL" id="MBB3897163.1"/>
    </source>
</evidence>
<organism evidence="1 2">
    <name type="scientific">Roseococcus suduntuyensis</name>
    <dbReference type="NCBI Taxonomy" id="455361"/>
    <lineage>
        <taxon>Bacteria</taxon>
        <taxon>Pseudomonadati</taxon>
        <taxon>Pseudomonadota</taxon>
        <taxon>Alphaproteobacteria</taxon>
        <taxon>Acetobacterales</taxon>
        <taxon>Roseomonadaceae</taxon>
        <taxon>Roseococcus</taxon>
    </lineage>
</organism>
<dbReference type="EMBL" id="JACIDJ010000001">
    <property type="protein sequence ID" value="MBB3897163.1"/>
    <property type="molecule type" value="Genomic_DNA"/>
</dbReference>
<name>A0A840A9I8_9PROT</name>
<evidence type="ECO:0000313" key="2">
    <source>
        <dbReference type="Proteomes" id="UP000553193"/>
    </source>
</evidence>
<comment type="caution">
    <text evidence="1">The sequence shown here is derived from an EMBL/GenBank/DDBJ whole genome shotgun (WGS) entry which is preliminary data.</text>
</comment>
<accession>A0A840A9I8</accession>